<evidence type="ECO:0000313" key="4">
    <source>
        <dbReference type="Proteomes" id="UP000004836"/>
    </source>
</evidence>
<dbReference type="AlphaFoldDB" id="J9DYN6"/>
<evidence type="ECO:0000256" key="1">
    <source>
        <dbReference type="SAM" id="Coils"/>
    </source>
</evidence>
<comment type="caution">
    <text evidence="3">The sequence shown here is derived from an EMBL/GenBank/DDBJ whole genome shotgun (WGS) entry which is preliminary data.</text>
</comment>
<keyword evidence="1" id="KW-0175">Coiled coil</keyword>
<feature type="coiled-coil region" evidence="1">
    <location>
        <begin position="91"/>
        <end position="118"/>
    </location>
</feature>
<dbReference type="InterPro" id="IPR000835">
    <property type="entry name" value="HTH_MarR-typ"/>
</dbReference>
<keyword evidence="4" id="KW-1185">Reference proteome</keyword>
<dbReference type="InterPro" id="IPR036390">
    <property type="entry name" value="WH_DNA-bd_sf"/>
</dbReference>
<evidence type="ECO:0000259" key="2">
    <source>
        <dbReference type="SMART" id="SM00347"/>
    </source>
</evidence>
<proteinExistence type="predicted"/>
<dbReference type="SMART" id="SM00347">
    <property type="entry name" value="HTH_MARR"/>
    <property type="match status" value="1"/>
</dbReference>
<dbReference type="Pfam" id="PF13412">
    <property type="entry name" value="HTH_24"/>
    <property type="match status" value="1"/>
</dbReference>
<reference evidence="3 4" key="1">
    <citation type="journal article" date="2012" name="J. Bacteriol.">
        <title>Genome Sequence of Strain IMCC14465, Isolated from the East Sea, Belonging to the PS1 Clade of Alphaproteobacteria.</title>
        <authorList>
            <person name="Yang S.J."/>
            <person name="Kang I."/>
            <person name="Cho J.C."/>
        </authorList>
    </citation>
    <scope>NUCLEOTIDE SEQUENCE [LARGE SCALE GENOMIC DNA]</scope>
    <source>
        <strain evidence="3 4">IMCC14465</strain>
    </source>
</reference>
<sequence>MSLIKNQNKEKNEMEFNVLRSLYSNPGFTQRKLSSHLGVSLGSVNYCINALIDKGLVKVRRFKNSSTKQKYLYLLTPEGVIEKSRLTLSFLERKNAEYLRLQNEIESLKSELKDNQVESYK</sequence>
<organism evidence="3 4">
    <name type="scientific">alpha proteobacterium IMCC14465</name>
    <dbReference type="NCBI Taxonomy" id="1220535"/>
    <lineage>
        <taxon>Bacteria</taxon>
        <taxon>Pseudomonadati</taxon>
        <taxon>Pseudomonadota</taxon>
        <taxon>Alphaproteobacteria</taxon>
        <taxon>PS1 clade</taxon>
    </lineage>
</organism>
<protein>
    <recommendedName>
        <fullName evidence="2">HTH marR-type domain-containing protein</fullName>
    </recommendedName>
</protein>
<dbReference type="NCBIfam" id="TIGR04176">
    <property type="entry name" value="MarR_EPS"/>
    <property type="match status" value="1"/>
</dbReference>
<dbReference type="eggNOG" id="COG1846">
    <property type="taxonomic scope" value="Bacteria"/>
</dbReference>
<dbReference type="InterPro" id="IPR026433">
    <property type="entry name" value="MarR_EPS"/>
</dbReference>
<dbReference type="STRING" id="1220535.IMCC14465_05110"/>
<accession>J9DYN6</accession>
<dbReference type="Proteomes" id="UP000004836">
    <property type="component" value="Unassembled WGS sequence"/>
</dbReference>
<dbReference type="EMBL" id="ALYF01000002">
    <property type="protein sequence ID" value="EJW22117.1"/>
    <property type="molecule type" value="Genomic_DNA"/>
</dbReference>
<dbReference type="GO" id="GO:0003700">
    <property type="term" value="F:DNA-binding transcription factor activity"/>
    <property type="evidence" value="ECO:0007669"/>
    <property type="project" value="InterPro"/>
</dbReference>
<dbReference type="Gene3D" id="1.10.10.10">
    <property type="entry name" value="Winged helix-like DNA-binding domain superfamily/Winged helix DNA-binding domain"/>
    <property type="match status" value="1"/>
</dbReference>
<feature type="domain" description="HTH marR-type" evidence="2">
    <location>
        <begin position="4"/>
        <end position="99"/>
    </location>
</feature>
<evidence type="ECO:0000313" key="3">
    <source>
        <dbReference type="EMBL" id="EJW22117.1"/>
    </source>
</evidence>
<name>J9DYN6_9PROT</name>
<dbReference type="SUPFAM" id="SSF46785">
    <property type="entry name" value="Winged helix' DNA-binding domain"/>
    <property type="match status" value="1"/>
</dbReference>
<gene>
    <name evidence="3" type="ORF">IMCC14465_05110</name>
</gene>
<dbReference type="InterPro" id="IPR036388">
    <property type="entry name" value="WH-like_DNA-bd_sf"/>
</dbReference>